<proteinExistence type="predicted"/>
<gene>
    <name evidence="1" type="ORF">GCM10022384_55190</name>
</gene>
<reference evidence="2" key="1">
    <citation type="journal article" date="2019" name="Int. J. Syst. Evol. Microbiol.">
        <title>The Global Catalogue of Microorganisms (GCM) 10K type strain sequencing project: providing services to taxonomists for standard genome sequencing and annotation.</title>
        <authorList>
            <consortium name="The Broad Institute Genomics Platform"/>
            <consortium name="The Broad Institute Genome Sequencing Center for Infectious Disease"/>
            <person name="Wu L."/>
            <person name="Ma J."/>
        </authorList>
    </citation>
    <scope>NUCLEOTIDE SEQUENCE [LARGE SCALE GENOMIC DNA]</scope>
    <source>
        <strain evidence="2">JCM 17027</strain>
    </source>
</reference>
<evidence type="ECO:0000313" key="2">
    <source>
        <dbReference type="Proteomes" id="UP001500034"/>
    </source>
</evidence>
<dbReference type="EMBL" id="BAABCQ010000143">
    <property type="protein sequence ID" value="GAA4001231.1"/>
    <property type="molecule type" value="Genomic_DNA"/>
</dbReference>
<keyword evidence="2" id="KW-1185">Reference proteome</keyword>
<accession>A0ABP7RRG6</accession>
<sequence length="129" mass="13763">MLAGLLGPEPASDNRLPATAAIADSYDGFDTEAVEQLRRDQCLMADVLRLGGPAMSTLAQNGLNQSPEQLHVTANSEYWTDTPLALHHATIHNCMRDALLRILASAGFQVEEADGHAHGSAVHVTGHRA</sequence>
<protein>
    <submittedName>
        <fullName evidence="1">Uncharacterized protein</fullName>
    </submittedName>
</protein>
<comment type="caution">
    <text evidence="1">The sequence shown here is derived from an EMBL/GenBank/DDBJ whole genome shotgun (WGS) entry which is preliminary data.</text>
</comment>
<evidence type="ECO:0000313" key="1">
    <source>
        <dbReference type="EMBL" id="GAA4001231.1"/>
    </source>
</evidence>
<dbReference type="Proteomes" id="UP001500034">
    <property type="component" value="Unassembled WGS sequence"/>
</dbReference>
<name>A0ABP7RRG6_9ACTN</name>
<organism evidence="1 2">
    <name type="scientific">Streptomyces marokkonensis</name>
    <dbReference type="NCBI Taxonomy" id="324855"/>
    <lineage>
        <taxon>Bacteria</taxon>
        <taxon>Bacillati</taxon>
        <taxon>Actinomycetota</taxon>
        <taxon>Actinomycetes</taxon>
        <taxon>Kitasatosporales</taxon>
        <taxon>Streptomycetaceae</taxon>
        <taxon>Streptomyces</taxon>
    </lineage>
</organism>